<protein>
    <submittedName>
        <fullName evidence="2">Uncharacterized protein</fullName>
    </submittedName>
</protein>
<keyword evidence="3" id="KW-1185">Reference proteome</keyword>
<sequence>MELISCISFFLSASWKFFTQVQVPGMGGITFAALFVGLFLAALSLRLLAYMFGFGSIGSDTLTDLRDAGKDRR</sequence>
<keyword evidence="1" id="KW-0812">Transmembrane</keyword>
<comment type="caution">
    <text evidence="2">The sequence shown here is derived from an EMBL/GenBank/DDBJ whole genome shotgun (WGS) entry which is preliminary data.</text>
</comment>
<dbReference type="AlphaFoldDB" id="A0A8J6JNT5"/>
<reference evidence="2" key="1">
    <citation type="submission" date="2020-08" db="EMBL/GenBank/DDBJ databases">
        <title>Genome public.</title>
        <authorList>
            <person name="Liu C."/>
            <person name="Sun Q."/>
        </authorList>
    </citation>
    <scope>NUCLEOTIDE SEQUENCE</scope>
    <source>
        <strain evidence="2">NSJ-52</strain>
    </source>
</reference>
<keyword evidence="1" id="KW-0472">Membrane</keyword>
<proteinExistence type="predicted"/>
<feature type="transmembrane region" description="Helical" evidence="1">
    <location>
        <begin position="29"/>
        <end position="49"/>
    </location>
</feature>
<organism evidence="2 3">
    <name type="scientific">Lawsonibacter faecis</name>
    <dbReference type="NCBI Taxonomy" id="2763052"/>
    <lineage>
        <taxon>Bacteria</taxon>
        <taxon>Bacillati</taxon>
        <taxon>Bacillota</taxon>
        <taxon>Clostridia</taxon>
        <taxon>Eubacteriales</taxon>
        <taxon>Oscillospiraceae</taxon>
        <taxon>Lawsonibacter</taxon>
    </lineage>
</organism>
<keyword evidence="1" id="KW-1133">Transmembrane helix</keyword>
<gene>
    <name evidence="2" type="ORF">H8S62_14275</name>
</gene>
<dbReference type="Proteomes" id="UP000607645">
    <property type="component" value="Unassembled WGS sequence"/>
</dbReference>
<name>A0A8J6JNT5_9FIRM</name>
<evidence type="ECO:0000313" key="3">
    <source>
        <dbReference type="Proteomes" id="UP000607645"/>
    </source>
</evidence>
<dbReference type="EMBL" id="JACOPQ010000013">
    <property type="protein sequence ID" value="MBC5738175.1"/>
    <property type="molecule type" value="Genomic_DNA"/>
</dbReference>
<evidence type="ECO:0000256" key="1">
    <source>
        <dbReference type="SAM" id="Phobius"/>
    </source>
</evidence>
<accession>A0A8J6JNT5</accession>
<dbReference type="RefSeq" id="WP_186919950.1">
    <property type="nucleotide sequence ID" value="NZ_JACOPQ010000013.1"/>
</dbReference>
<evidence type="ECO:0000313" key="2">
    <source>
        <dbReference type="EMBL" id="MBC5738175.1"/>
    </source>
</evidence>